<dbReference type="EMBL" id="MNAD01001480">
    <property type="protein sequence ID" value="OJT05190.1"/>
    <property type="molecule type" value="Genomic_DNA"/>
</dbReference>
<dbReference type="SUPFAM" id="SSF81383">
    <property type="entry name" value="F-box domain"/>
    <property type="match status" value="1"/>
</dbReference>
<keyword evidence="3" id="KW-1185">Reference proteome</keyword>
<evidence type="ECO:0000313" key="2">
    <source>
        <dbReference type="EMBL" id="OJT05190.1"/>
    </source>
</evidence>
<dbReference type="OMA" id="FHPLYFY"/>
<feature type="compositionally biased region" description="Pro residues" evidence="1">
    <location>
        <begin position="148"/>
        <end position="160"/>
    </location>
</feature>
<dbReference type="Proteomes" id="UP000184267">
    <property type="component" value="Unassembled WGS sequence"/>
</dbReference>
<evidence type="ECO:0000256" key="1">
    <source>
        <dbReference type="SAM" id="MobiDB-lite"/>
    </source>
</evidence>
<dbReference type="AlphaFoldDB" id="A0A1M2VC37"/>
<gene>
    <name evidence="2" type="ORF">TRAPUB_4015</name>
</gene>
<organism evidence="2 3">
    <name type="scientific">Trametes pubescens</name>
    <name type="common">White-rot fungus</name>
    <dbReference type="NCBI Taxonomy" id="154538"/>
    <lineage>
        <taxon>Eukaryota</taxon>
        <taxon>Fungi</taxon>
        <taxon>Dikarya</taxon>
        <taxon>Basidiomycota</taxon>
        <taxon>Agaricomycotina</taxon>
        <taxon>Agaricomycetes</taxon>
        <taxon>Polyporales</taxon>
        <taxon>Polyporaceae</taxon>
        <taxon>Trametes</taxon>
    </lineage>
</organism>
<dbReference type="InterPro" id="IPR036047">
    <property type="entry name" value="F-box-like_dom_sf"/>
</dbReference>
<sequence length="317" mass="35642">MLSLSACPDAILINVWHHLLGDLHTFIALAQTCRRLRQLSEQDDNIWQSACFVSGFGRPLRRGNLATRDVTYKRLARSIVSHSSVCEIRSCTKANACFADHHARWAYTRTRPLHPDHPLDFHPLYFYLHFSQSYGSSGQARMHGQPHTPTPSPSPSPTPPVIHDSISILLTQLPTFPESRYAQYGPLCAHPNASCAFATFPPVDRLEFENGQGDIFMIVENPEGCTVLDVNRALAELIPFDDQHLEFALAHYQELAFTSGLSLPQFADAVFRDRGFLGDHEQHQHTYSSPDESAEAVWKLKRVSRALRCGYSGEYLA</sequence>
<reference evidence="2 3" key="1">
    <citation type="submission" date="2016-10" db="EMBL/GenBank/DDBJ databases">
        <title>Genome sequence of the basidiomycete white-rot fungus Trametes pubescens.</title>
        <authorList>
            <person name="Makela M.R."/>
            <person name="Granchi Z."/>
            <person name="Peng M."/>
            <person name="De Vries R.P."/>
            <person name="Grigoriev I."/>
            <person name="Riley R."/>
            <person name="Hilden K."/>
        </authorList>
    </citation>
    <scope>NUCLEOTIDE SEQUENCE [LARGE SCALE GENOMIC DNA]</scope>
    <source>
        <strain evidence="2 3">FBCC735</strain>
    </source>
</reference>
<comment type="caution">
    <text evidence="2">The sequence shown here is derived from an EMBL/GenBank/DDBJ whole genome shotgun (WGS) entry which is preliminary data.</text>
</comment>
<accession>A0A1M2VC37</accession>
<name>A0A1M2VC37_TRAPU</name>
<evidence type="ECO:0008006" key="4">
    <source>
        <dbReference type="Google" id="ProtNLM"/>
    </source>
</evidence>
<evidence type="ECO:0000313" key="3">
    <source>
        <dbReference type="Proteomes" id="UP000184267"/>
    </source>
</evidence>
<protein>
    <recommendedName>
        <fullName evidence="4">F-box domain-containing protein</fullName>
    </recommendedName>
</protein>
<dbReference type="Gene3D" id="1.20.1280.50">
    <property type="match status" value="1"/>
</dbReference>
<feature type="region of interest" description="Disordered" evidence="1">
    <location>
        <begin position="137"/>
        <end position="161"/>
    </location>
</feature>
<proteinExistence type="predicted"/>
<dbReference type="OrthoDB" id="3165860at2759"/>